<dbReference type="AlphaFoldDB" id="A0A6J2XCF7"/>
<dbReference type="SUPFAM" id="SSF90257">
    <property type="entry name" value="Myosin rod fragments"/>
    <property type="match status" value="1"/>
</dbReference>
<accession>A0A6J2XCF7</accession>
<dbReference type="InterPro" id="IPR038558">
    <property type="entry name" value="SAS-6_N_sf"/>
</dbReference>
<dbReference type="GeneID" id="115877080"/>
<dbReference type="Gene3D" id="2.170.210.20">
    <property type="entry name" value="Spindle assembly abnormal protein 6, N-terminal domain"/>
    <property type="match status" value="1"/>
</dbReference>
<dbReference type="KEGG" id="soy:115877080"/>
<dbReference type="RefSeq" id="XP_030749018.1">
    <property type="nucleotide sequence ID" value="XM_030893158.1"/>
</dbReference>
<dbReference type="InterPro" id="IPR032396">
    <property type="entry name" value="SAS-6_N"/>
</dbReference>
<keyword evidence="3" id="KW-1185">Reference proteome</keyword>
<evidence type="ECO:0000313" key="4">
    <source>
        <dbReference type="RefSeq" id="XP_030749018.1"/>
    </source>
</evidence>
<evidence type="ECO:0000256" key="1">
    <source>
        <dbReference type="SAM" id="Coils"/>
    </source>
</evidence>
<name>A0A6J2XCF7_SITOR</name>
<sequence>MFEFLIFLKNMSQKDNILFAETLKLPICHKNVFVEERSLKTIISDNGETMQIKLKDASAYYFNFTEKIDKRDFEIIRTNQCLDINYTEFKANIIEMLHQFLKGDMFLKCELVDKKCTLTFYTKSKIKNIVYLALELHITDQNEIISEMYIEMSEVQDINIQLQKQLSITKTQIQQKDTEVQNLELVRNRIVSQFSKDLYQIDELFSSKLHNVQHQVFSKLSLLQNQMVDLHSKINIIKKENKLRNNSRNQIIEKVQRLQKENDENHETIQNIKKENLSLNILRVNLERSIADLKRNLEENRGINNKLELKNYELEQDLKKLSIIVTQKECKISELSKDLVQANNMLVGFNQHYDSKSQQVEELQQLLTAKEKLLQEEQLRANHILTSFENYKANYNKEKFEEITRNLMLSKRKNEEYQEDIRKLNKINALLSQRVSQGIVG</sequence>
<gene>
    <name evidence="4" type="primary">LOC115877080</name>
</gene>
<proteinExistence type="predicted"/>
<reference evidence="4" key="1">
    <citation type="submission" date="2025-08" db="UniProtKB">
        <authorList>
            <consortium name="RefSeq"/>
        </authorList>
    </citation>
    <scope>IDENTIFICATION</scope>
    <source>
        <tissue evidence="4">Gonads</tissue>
    </source>
</reference>
<dbReference type="InParanoid" id="A0A6J2XCF7"/>
<dbReference type="OrthoDB" id="49058at2759"/>
<feature type="domain" description="Spindle assembly abnormal protein 6 N-terminal" evidence="2">
    <location>
        <begin position="39"/>
        <end position="136"/>
    </location>
</feature>
<feature type="coiled-coil region" evidence="1">
    <location>
        <begin position="220"/>
        <end position="434"/>
    </location>
</feature>
<keyword evidence="1" id="KW-0175">Coiled coil</keyword>
<dbReference type="Pfam" id="PF16531">
    <property type="entry name" value="SAS-6_N"/>
    <property type="match status" value="1"/>
</dbReference>
<protein>
    <submittedName>
        <fullName evidence="4">Interaptin-like isoform X1</fullName>
    </submittedName>
</protein>
<evidence type="ECO:0000313" key="3">
    <source>
        <dbReference type="Proteomes" id="UP000504635"/>
    </source>
</evidence>
<organism evidence="3 4">
    <name type="scientific">Sitophilus oryzae</name>
    <name type="common">Rice weevil</name>
    <name type="synonym">Curculio oryzae</name>
    <dbReference type="NCBI Taxonomy" id="7048"/>
    <lineage>
        <taxon>Eukaryota</taxon>
        <taxon>Metazoa</taxon>
        <taxon>Ecdysozoa</taxon>
        <taxon>Arthropoda</taxon>
        <taxon>Hexapoda</taxon>
        <taxon>Insecta</taxon>
        <taxon>Pterygota</taxon>
        <taxon>Neoptera</taxon>
        <taxon>Endopterygota</taxon>
        <taxon>Coleoptera</taxon>
        <taxon>Polyphaga</taxon>
        <taxon>Cucujiformia</taxon>
        <taxon>Curculionidae</taxon>
        <taxon>Dryophthorinae</taxon>
        <taxon>Sitophilus</taxon>
    </lineage>
</organism>
<evidence type="ECO:0000259" key="2">
    <source>
        <dbReference type="Pfam" id="PF16531"/>
    </source>
</evidence>
<dbReference type="Proteomes" id="UP000504635">
    <property type="component" value="Unplaced"/>
</dbReference>